<sequence length="490" mass="54416">MDESCSDHECVRYRPLCQAIVKEDLVAVESFLHHHPETIRIAFCRGWPALHLATITGNTKLVEKIVELMSEEDLEMVDGNKETALCLAAAIGATRIVELLIKKNKKLVTIPVDGCLPIANACHNGHRDTTWFLYSNTPFELLLPENGTFGAGLLCASLFTKMFGIQVQPTAAPSDVRITVVENGKMQQKNFLPQGLKQIYDMKLTRSYALELLQSISKEISAIPDLEIAKKGVDLAFFNAIEHGIIEIVIEIIKANPSFLECRYGFQKSTIHAAIRFRQEKEVESIVDPAFKQYVNEHGETPSQLFANSHKQLMEEAEKWIKGIAKSCSVVGALIITIMFTAAFTVPGGNIQDSGYPIFLHKKAFKVFVTADAISLFAASTSVLMFLGVLTSRYAEGDFLKSLPKKLIIGLSTLFFSIAAMMIAFCATLIIMLDGDLKLVIPTILLASVPVTVFIFLQFPLLVEIFESTYRPGMFDRKIKNLFQKDPISA</sequence>
<keyword evidence="4" id="KW-1185">Reference proteome</keyword>
<keyword evidence="1" id="KW-1133">Transmembrane helix</keyword>
<dbReference type="Gene3D" id="1.25.40.20">
    <property type="entry name" value="Ankyrin repeat-containing domain"/>
    <property type="match status" value="1"/>
</dbReference>
<dbReference type="Pfam" id="PF12796">
    <property type="entry name" value="Ank_2"/>
    <property type="match status" value="1"/>
</dbReference>
<feature type="domain" description="PGG" evidence="2">
    <location>
        <begin position="319"/>
        <end position="431"/>
    </location>
</feature>
<dbReference type="GO" id="GO:0016020">
    <property type="term" value="C:membrane"/>
    <property type="evidence" value="ECO:0007669"/>
    <property type="project" value="TreeGrafter"/>
</dbReference>
<evidence type="ECO:0000256" key="1">
    <source>
        <dbReference type="SAM" id="Phobius"/>
    </source>
</evidence>
<reference evidence="3 4" key="1">
    <citation type="journal article" date="2020" name="Mol. Plant">
        <title>The Chromosome-Based Rubber Tree Genome Provides New Insights into Spurge Genome Evolution and Rubber Biosynthesis.</title>
        <authorList>
            <person name="Liu J."/>
            <person name="Shi C."/>
            <person name="Shi C.C."/>
            <person name="Li W."/>
            <person name="Zhang Q.J."/>
            <person name="Zhang Y."/>
            <person name="Li K."/>
            <person name="Lu H.F."/>
            <person name="Shi C."/>
            <person name="Zhu S.T."/>
            <person name="Xiao Z.Y."/>
            <person name="Nan H."/>
            <person name="Yue Y."/>
            <person name="Zhu X.G."/>
            <person name="Wu Y."/>
            <person name="Hong X.N."/>
            <person name="Fan G.Y."/>
            <person name="Tong Y."/>
            <person name="Zhang D."/>
            <person name="Mao C.L."/>
            <person name="Liu Y.L."/>
            <person name="Hao S.J."/>
            <person name="Liu W.Q."/>
            <person name="Lv M.Q."/>
            <person name="Zhang H.B."/>
            <person name="Liu Y."/>
            <person name="Hu-Tang G.R."/>
            <person name="Wang J.P."/>
            <person name="Wang J.H."/>
            <person name="Sun Y.H."/>
            <person name="Ni S.B."/>
            <person name="Chen W.B."/>
            <person name="Zhang X.C."/>
            <person name="Jiao Y.N."/>
            <person name="Eichler E.E."/>
            <person name="Li G.H."/>
            <person name="Liu X."/>
            <person name="Gao L.Z."/>
        </authorList>
    </citation>
    <scope>NUCLEOTIDE SEQUENCE [LARGE SCALE GENOMIC DNA]</scope>
    <source>
        <strain evidence="4">cv. GT1</strain>
        <tissue evidence="3">Leaf</tissue>
    </source>
</reference>
<proteinExistence type="predicted"/>
<dbReference type="Proteomes" id="UP000467840">
    <property type="component" value="Chromosome 7"/>
</dbReference>
<evidence type="ECO:0000259" key="2">
    <source>
        <dbReference type="Pfam" id="PF13962"/>
    </source>
</evidence>
<dbReference type="Pfam" id="PF13962">
    <property type="entry name" value="PGG"/>
    <property type="match status" value="1"/>
</dbReference>
<dbReference type="SMART" id="SM00248">
    <property type="entry name" value="ANK"/>
    <property type="match status" value="3"/>
</dbReference>
<name>A0A6A6L3I4_HEVBR</name>
<comment type="caution">
    <text evidence="3">The sequence shown here is derived from an EMBL/GenBank/DDBJ whole genome shotgun (WGS) entry which is preliminary data.</text>
</comment>
<gene>
    <name evidence="3" type="ORF">GH714_021162</name>
</gene>
<evidence type="ECO:0000313" key="4">
    <source>
        <dbReference type="Proteomes" id="UP000467840"/>
    </source>
</evidence>
<feature type="transmembrane region" description="Helical" evidence="1">
    <location>
        <begin position="364"/>
        <end position="387"/>
    </location>
</feature>
<keyword evidence="1" id="KW-0812">Transmembrane</keyword>
<feature type="transmembrane region" description="Helical" evidence="1">
    <location>
        <begin position="324"/>
        <end position="344"/>
    </location>
</feature>
<feature type="transmembrane region" description="Helical" evidence="1">
    <location>
        <begin position="407"/>
        <end position="433"/>
    </location>
</feature>
<feature type="transmembrane region" description="Helical" evidence="1">
    <location>
        <begin position="439"/>
        <end position="463"/>
    </location>
</feature>
<evidence type="ECO:0000313" key="3">
    <source>
        <dbReference type="EMBL" id="KAF2294828.1"/>
    </source>
</evidence>
<accession>A0A6A6L3I4</accession>
<dbReference type="EMBL" id="JAAGAX010000013">
    <property type="protein sequence ID" value="KAF2294828.1"/>
    <property type="molecule type" value="Genomic_DNA"/>
</dbReference>
<protein>
    <recommendedName>
        <fullName evidence="2">PGG domain-containing protein</fullName>
    </recommendedName>
</protein>
<dbReference type="PANTHER" id="PTHR24177:SF329">
    <property type="entry name" value="ANKYRIN REPEAT PROTEIN"/>
    <property type="match status" value="1"/>
</dbReference>
<dbReference type="SUPFAM" id="SSF48403">
    <property type="entry name" value="Ankyrin repeat"/>
    <property type="match status" value="1"/>
</dbReference>
<organism evidence="3 4">
    <name type="scientific">Hevea brasiliensis</name>
    <name type="common">Para rubber tree</name>
    <name type="synonym">Siphonia brasiliensis</name>
    <dbReference type="NCBI Taxonomy" id="3981"/>
    <lineage>
        <taxon>Eukaryota</taxon>
        <taxon>Viridiplantae</taxon>
        <taxon>Streptophyta</taxon>
        <taxon>Embryophyta</taxon>
        <taxon>Tracheophyta</taxon>
        <taxon>Spermatophyta</taxon>
        <taxon>Magnoliopsida</taxon>
        <taxon>eudicotyledons</taxon>
        <taxon>Gunneridae</taxon>
        <taxon>Pentapetalae</taxon>
        <taxon>rosids</taxon>
        <taxon>fabids</taxon>
        <taxon>Malpighiales</taxon>
        <taxon>Euphorbiaceae</taxon>
        <taxon>Crotonoideae</taxon>
        <taxon>Micrandreae</taxon>
        <taxon>Hevea</taxon>
    </lineage>
</organism>
<dbReference type="PANTHER" id="PTHR24177">
    <property type="entry name" value="CASKIN"/>
    <property type="match status" value="1"/>
</dbReference>
<dbReference type="InterPro" id="IPR036770">
    <property type="entry name" value="Ankyrin_rpt-contain_sf"/>
</dbReference>
<dbReference type="AlphaFoldDB" id="A0A6A6L3I4"/>
<dbReference type="InterPro" id="IPR026961">
    <property type="entry name" value="PGG_dom"/>
</dbReference>
<keyword evidence="1" id="KW-0472">Membrane</keyword>
<dbReference type="InterPro" id="IPR002110">
    <property type="entry name" value="Ankyrin_rpt"/>
</dbReference>